<dbReference type="SUPFAM" id="SSF56112">
    <property type="entry name" value="Protein kinase-like (PK-like)"/>
    <property type="match status" value="1"/>
</dbReference>
<feature type="domain" description="U-box" evidence="14">
    <location>
        <begin position="685"/>
        <end position="758"/>
    </location>
</feature>
<keyword evidence="5 11" id="KW-0547">Nucleotide-binding</keyword>
<dbReference type="Pfam" id="PF04564">
    <property type="entry name" value="U-box"/>
    <property type="match status" value="1"/>
</dbReference>
<dbReference type="PANTHER" id="PTHR45647">
    <property type="entry name" value="OS02G0152300 PROTEIN"/>
    <property type="match status" value="1"/>
</dbReference>
<evidence type="ECO:0008006" key="17">
    <source>
        <dbReference type="Google" id="ProtNLM"/>
    </source>
</evidence>
<dbReference type="InterPro" id="IPR008271">
    <property type="entry name" value="Ser/Thr_kinase_AS"/>
</dbReference>
<proteinExistence type="predicted"/>
<dbReference type="InterPro" id="IPR000719">
    <property type="entry name" value="Prot_kinase_dom"/>
</dbReference>
<keyword evidence="8 11" id="KW-0067">ATP-binding</keyword>
<evidence type="ECO:0000256" key="11">
    <source>
        <dbReference type="PROSITE-ProRule" id="PRU10141"/>
    </source>
</evidence>
<dbReference type="GO" id="GO:0005524">
    <property type="term" value="F:ATP binding"/>
    <property type="evidence" value="ECO:0007669"/>
    <property type="project" value="UniProtKB-UniRule"/>
</dbReference>
<evidence type="ECO:0000256" key="8">
    <source>
        <dbReference type="ARBA" id="ARBA00022840"/>
    </source>
</evidence>
<reference evidence="15 16" key="1">
    <citation type="submission" date="2024-01" db="EMBL/GenBank/DDBJ databases">
        <title>Genome assemblies of Stephania.</title>
        <authorList>
            <person name="Yang L."/>
        </authorList>
    </citation>
    <scope>NUCLEOTIDE SEQUENCE [LARGE SCALE GENOMIC DNA]</scope>
    <source>
        <strain evidence="15">JXDWG</strain>
        <tissue evidence="15">Leaf</tissue>
    </source>
</reference>
<dbReference type="Proteomes" id="UP001419268">
    <property type="component" value="Unassembled WGS sequence"/>
</dbReference>
<dbReference type="Gene3D" id="3.30.40.10">
    <property type="entry name" value="Zinc/RING finger domain, C3HC4 (zinc finger)"/>
    <property type="match status" value="1"/>
</dbReference>
<evidence type="ECO:0000256" key="3">
    <source>
        <dbReference type="ARBA" id="ARBA00022527"/>
    </source>
</evidence>
<keyword evidence="12" id="KW-0175">Coiled coil</keyword>
<keyword evidence="7" id="KW-0833">Ubl conjugation pathway</keyword>
<accession>A0AAP0EX95</accession>
<dbReference type="Gene3D" id="3.40.50.620">
    <property type="entry name" value="HUPs"/>
    <property type="match status" value="1"/>
</dbReference>
<dbReference type="EMBL" id="JBBNAG010000010">
    <property type="protein sequence ID" value="KAK9101391.1"/>
    <property type="molecule type" value="Genomic_DNA"/>
</dbReference>
<dbReference type="FunFam" id="1.10.510.10:FF:001023">
    <property type="entry name" value="Os07g0541700 protein"/>
    <property type="match status" value="1"/>
</dbReference>
<dbReference type="InterPro" id="IPR011009">
    <property type="entry name" value="Kinase-like_dom_sf"/>
</dbReference>
<dbReference type="Gene3D" id="1.10.510.10">
    <property type="entry name" value="Transferase(Phosphotransferase) domain 1"/>
    <property type="match status" value="1"/>
</dbReference>
<dbReference type="InterPro" id="IPR051348">
    <property type="entry name" value="U-box_ubiquitin_ligases"/>
</dbReference>
<comment type="catalytic activity">
    <reaction evidence="1">
        <text>S-ubiquitinyl-[E2 ubiquitin-conjugating enzyme]-L-cysteine + [acceptor protein]-L-lysine = [E2 ubiquitin-conjugating enzyme]-L-cysteine + N(6)-ubiquitinyl-[acceptor protein]-L-lysine.</text>
        <dbReference type="EC" id="2.3.2.27"/>
    </reaction>
</comment>
<dbReference type="GO" id="GO:0004674">
    <property type="term" value="F:protein serine/threonine kinase activity"/>
    <property type="evidence" value="ECO:0007669"/>
    <property type="project" value="UniProtKB-KW"/>
</dbReference>
<feature type="binding site" evidence="11">
    <location>
        <position position="430"/>
    </location>
    <ligand>
        <name>ATP</name>
        <dbReference type="ChEBI" id="CHEBI:30616"/>
    </ligand>
</feature>
<dbReference type="InterPro" id="IPR014729">
    <property type="entry name" value="Rossmann-like_a/b/a_fold"/>
</dbReference>
<evidence type="ECO:0000256" key="7">
    <source>
        <dbReference type="ARBA" id="ARBA00022786"/>
    </source>
</evidence>
<feature type="coiled-coil region" evidence="12">
    <location>
        <begin position="262"/>
        <end position="289"/>
    </location>
</feature>
<dbReference type="AlphaFoldDB" id="A0AAP0EX95"/>
<dbReference type="InterPro" id="IPR013083">
    <property type="entry name" value="Znf_RING/FYVE/PHD"/>
</dbReference>
<evidence type="ECO:0000256" key="2">
    <source>
        <dbReference type="ARBA" id="ARBA00004906"/>
    </source>
</evidence>
<dbReference type="SUPFAM" id="SSF52402">
    <property type="entry name" value="Adenine nucleotide alpha hydrolases-like"/>
    <property type="match status" value="1"/>
</dbReference>
<dbReference type="Pfam" id="PF00582">
    <property type="entry name" value="Usp"/>
    <property type="match status" value="1"/>
</dbReference>
<protein>
    <recommendedName>
        <fullName evidence="17">RING-type E3 ubiquitin transferase</fullName>
    </recommendedName>
</protein>
<comment type="caution">
    <text evidence="15">The sequence shown here is derived from an EMBL/GenBank/DDBJ whole genome shotgun (WGS) entry which is preliminary data.</text>
</comment>
<keyword evidence="3" id="KW-0723">Serine/threonine-protein kinase</keyword>
<dbReference type="PROSITE" id="PS50011">
    <property type="entry name" value="PROTEIN_KINASE_DOM"/>
    <property type="match status" value="1"/>
</dbReference>
<dbReference type="InterPro" id="IPR017441">
    <property type="entry name" value="Protein_kinase_ATP_BS"/>
</dbReference>
<dbReference type="PROSITE" id="PS51698">
    <property type="entry name" value="U_BOX"/>
    <property type="match status" value="1"/>
</dbReference>
<sequence>MRCGGGGESGGASSSAAAAVAVRRNSRSSRRAVRWAIENLMPQSHQRLILVHVMPPIATIPTPSGTHVLIKEMDADVVAIYKQDMKLKLDEIFLPFIKLCKTGKMERLVLEDNNPADALVRYMSESGCKSLVLGSPSNCITRRLRGPDVPSTVMKIFPNTFNIYVISRYKIHTKLLSPSSAPDNSVECQNLNETALGKGSSTSSPSCANDNKTLNVRLEDITYMSSQASTSIMSEDHQETVRQNSNNGILDIQKVGEHDSKILREDSNLSEFQDELEQLRLELRSTLVMYDRACQDLVNVQRQVRLLSSKCLQESRKVNNIAEREHMLVKVAAVEKAKHIETMKELEMAKQLLAKEVHERQIAEFTALQLSSEKQIMIETLLSNDKRYRRYTREEIEVATDFFSDSKMIGEGGYGKVYKCSLDHTPVAIKVLHPDSSDRREEFLREVEVLSQLRHPNLVLLLGACPEIGCLVYEYMENGSLEECLHRKEGTTPLPWFIRFRIVYDVARGLSFLHGSEPEPIIHRDLKPGNILLDKNYRSKIGDVGLAKLVSDVVPDNVTAYNDSILLGTFYYMDPEYQRTGTIRPKSDIYALGIIILQLLTARGPNGLIMTVEKAINSGCFVDVLDKSITDWPLPESQELARIALECSRLRCRDRPDLEHEILPILEKLLKMADDCVELRQRNICTPSHYFCPITQEIMDEPYITADGFTYEYRAIKAWLDKHDVSPVTRLKLPNSKLTPNNTLRAAIKEWKSHVNQKGDYFV</sequence>
<keyword evidence="6" id="KW-0418">Kinase</keyword>
<dbReference type="CDD" id="cd01989">
    <property type="entry name" value="USP_STK_Ubox_N"/>
    <property type="match status" value="1"/>
</dbReference>
<keyword evidence="16" id="KW-1185">Reference proteome</keyword>
<evidence type="ECO:0000313" key="15">
    <source>
        <dbReference type="EMBL" id="KAK9101391.1"/>
    </source>
</evidence>
<dbReference type="FunFam" id="3.30.200.20:FF:000162">
    <property type="entry name" value="Adenine nucleotide alpha hydrolase-like domain kinase"/>
    <property type="match status" value="1"/>
</dbReference>
<evidence type="ECO:0000256" key="9">
    <source>
        <dbReference type="ARBA" id="ARBA00047899"/>
    </source>
</evidence>
<dbReference type="Pfam" id="PF07714">
    <property type="entry name" value="PK_Tyr_Ser-Thr"/>
    <property type="match status" value="1"/>
</dbReference>
<dbReference type="PROSITE" id="PS00108">
    <property type="entry name" value="PROTEIN_KINASE_ST"/>
    <property type="match status" value="1"/>
</dbReference>
<dbReference type="InterPro" id="IPR003613">
    <property type="entry name" value="Ubox_domain"/>
</dbReference>
<dbReference type="Gene3D" id="3.30.200.20">
    <property type="entry name" value="Phosphorylase Kinase, domain 1"/>
    <property type="match status" value="1"/>
</dbReference>
<evidence type="ECO:0000256" key="5">
    <source>
        <dbReference type="ARBA" id="ARBA00022741"/>
    </source>
</evidence>
<dbReference type="SUPFAM" id="SSF57850">
    <property type="entry name" value="RING/U-box"/>
    <property type="match status" value="1"/>
</dbReference>
<dbReference type="SMART" id="SM00504">
    <property type="entry name" value="Ubox"/>
    <property type="match status" value="1"/>
</dbReference>
<dbReference type="PROSITE" id="PS00107">
    <property type="entry name" value="PROTEIN_KINASE_ATP"/>
    <property type="match status" value="1"/>
</dbReference>
<evidence type="ECO:0000259" key="14">
    <source>
        <dbReference type="PROSITE" id="PS51698"/>
    </source>
</evidence>
<keyword evidence="4" id="KW-0808">Transferase</keyword>
<dbReference type="InterPro" id="IPR006016">
    <property type="entry name" value="UspA"/>
</dbReference>
<dbReference type="InterPro" id="IPR001245">
    <property type="entry name" value="Ser-Thr/Tyr_kinase_cat_dom"/>
</dbReference>
<comment type="pathway">
    <text evidence="2">Protein modification; protein ubiquitination.</text>
</comment>
<dbReference type="CDD" id="cd16655">
    <property type="entry name" value="RING-Ubox_WDSUB1-like"/>
    <property type="match status" value="1"/>
</dbReference>
<dbReference type="PANTHER" id="PTHR45647:SF65">
    <property type="entry name" value="U-BOX DOMAIN-CONTAINING PROTEIN KINASE FAMILY PROTEIN"/>
    <property type="match status" value="1"/>
</dbReference>
<organism evidence="15 16">
    <name type="scientific">Stephania cephalantha</name>
    <dbReference type="NCBI Taxonomy" id="152367"/>
    <lineage>
        <taxon>Eukaryota</taxon>
        <taxon>Viridiplantae</taxon>
        <taxon>Streptophyta</taxon>
        <taxon>Embryophyta</taxon>
        <taxon>Tracheophyta</taxon>
        <taxon>Spermatophyta</taxon>
        <taxon>Magnoliopsida</taxon>
        <taxon>Ranunculales</taxon>
        <taxon>Menispermaceae</taxon>
        <taxon>Menispermoideae</taxon>
        <taxon>Cissampelideae</taxon>
        <taxon>Stephania</taxon>
    </lineage>
</organism>
<evidence type="ECO:0000256" key="4">
    <source>
        <dbReference type="ARBA" id="ARBA00022679"/>
    </source>
</evidence>
<evidence type="ECO:0000256" key="6">
    <source>
        <dbReference type="ARBA" id="ARBA00022777"/>
    </source>
</evidence>
<dbReference type="SMART" id="SM00220">
    <property type="entry name" value="S_TKc"/>
    <property type="match status" value="1"/>
</dbReference>
<feature type="domain" description="Protein kinase" evidence="13">
    <location>
        <begin position="403"/>
        <end position="670"/>
    </location>
</feature>
<evidence type="ECO:0000256" key="10">
    <source>
        <dbReference type="ARBA" id="ARBA00048679"/>
    </source>
</evidence>
<evidence type="ECO:0000313" key="16">
    <source>
        <dbReference type="Proteomes" id="UP001419268"/>
    </source>
</evidence>
<evidence type="ECO:0000256" key="1">
    <source>
        <dbReference type="ARBA" id="ARBA00000900"/>
    </source>
</evidence>
<evidence type="ECO:0000256" key="12">
    <source>
        <dbReference type="SAM" id="Coils"/>
    </source>
</evidence>
<name>A0AAP0EX95_9MAGN</name>
<dbReference type="GO" id="GO:0061630">
    <property type="term" value="F:ubiquitin protein ligase activity"/>
    <property type="evidence" value="ECO:0007669"/>
    <property type="project" value="UniProtKB-EC"/>
</dbReference>
<gene>
    <name evidence="15" type="ORF">Scep_024821</name>
</gene>
<comment type="catalytic activity">
    <reaction evidence="9">
        <text>L-threonyl-[protein] + ATP = O-phospho-L-threonyl-[protein] + ADP + H(+)</text>
        <dbReference type="Rhea" id="RHEA:46608"/>
        <dbReference type="Rhea" id="RHEA-COMP:11060"/>
        <dbReference type="Rhea" id="RHEA-COMP:11605"/>
        <dbReference type="ChEBI" id="CHEBI:15378"/>
        <dbReference type="ChEBI" id="CHEBI:30013"/>
        <dbReference type="ChEBI" id="CHEBI:30616"/>
        <dbReference type="ChEBI" id="CHEBI:61977"/>
        <dbReference type="ChEBI" id="CHEBI:456216"/>
        <dbReference type="EC" id="2.7.11.1"/>
    </reaction>
</comment>
<dbReference type="GO" id="GO:0016567">
    <property type="term" value="P:protein ubiquitination"/>
    <property type="evidence" value="ECO:0007669"/>
    <property type="project" value="InterPro"/>
</dbReference>
<comment type="catalytic activity">
    <reaction evidence="10">
        <text>L-seryl-[protein] + ATP = O-phospho-L-seryl-[protein] + ADP + H(+)</text>
        <dbReference type="Rhea" id="RHEA:17989"/>
        <dbReference type="Rhea" id="RHEA-COMP:9863"/>
        <dbReference type="Rhea" id="RHEA-COMP:11604"/>
        <dbReference type="ChEBI" id="CHEBI:15378"/>
        <dbReference type="ChEBI" id="CHEBI:29999"/>
        <dbReference type="ChEBI" id="CHEBI:30616"/>
        <dbReference type="ChEBI" id="CHEBI:83421"/>
        <dbReference type="ChEBI" id="CHEBI:456216"/>
        <dbReference type="EC" id="2.7.11.1"/>
    </reaction>
</comment>
<evidence type="ECO:0000259" key="13">
    <source>
        <dbReference type="PROSITE" id="PS50011"/>
    </source>
</evidence>